<protein>
    <submittedName>
        <fullName evidence="2">Uncharacterized protein</fullName>
    </submittedName>
</protein>
<comment type="caution">
    <text evidence="2">The sequence shown here is derived from an EMBL/GenBank/DDBJ whole genome shotgun (WGS) entry which is preliminary data.</text>
</comment>
<keyword evidence="1" id="KW-0812">Transmembrane</keyword>
<evidence type="ECO:0000313" key="2">
    <source>
        <dbReference type="EMBL" id="KAK0642625.1"/>
    </source>
</evidence>
<evidence type="ECO:0000313" key="3">
    <source>
        <dbReference type="Proteomes" id="UP001175001"/>
    </source>
</evidence>
<feature type="transmembrane region" description="Helical" evidence="1">
    <location>
        <begin position="282"/>
        <end position="305"/>
    </location>
</feature>
<sequence>MSTLRNTTITTQLSTKDIPYGYSGVIPVRSFNPTSLTHEFGQIFNAYQSRNDIRLNATGCRGVCHTRVVAPGFDERCTEGTTPYNLTFQVNPGGGGFTSTEENIGSIIFSRETAAEFNASVKYKDDSACIGVLHTVDCSFRLATVSYPITIANNTASLRPGGANDSLSISPVRYEGGSIADQFSTAGGFYLVADQLFGSNITLQARLPYWSVQGNGSMRYTYQSNGMYNNCSITYSNPMPDIRSALRELIFRASIGLSNSSTLQITPGTEEVGRVIYRLNPYYLLASLCVMLTNVVAVLPLYFGWWHLGRVVSMSPLETAKAFRSPLMADAGSNEELGGLVRAVGEKRVRYGAVVAQGGALEQSDCQRDDAQRFSADGGEAVVQHIVDHQELGARSSSGAEAIPLKAFEEDESVGGGDRLILCLTEEKDGLPPPPGRGNLYF</sequence>
<keyword evidence="3" id="KW-1185">Reference proteome</keyword>
<dbReference type="PANTHER" id="PTHR37576">
    <property type="entry name" value="DEFECT AT LOW TEMPERATURE PROTEIN 1"/>
    <property type="match status" value="1"/>
</dbReference>
<dbReference type="Proteomes" id="UP001175001">
    <property type="component" value="Unassembled WGS sequence"/>
</dbReference>
<dbReference type="PANTHER" id="PTHR37576:SF2">
    <property type="entry name" value="DEFECT AT LOW TEMPERATURE PROTEIN 1"/>
    <property type="match status" value="1"/>
</dbReference>
<dbReference type="AlphaFoldDB" id="A0AA39XZF3"/>
<keyword evidence="1" id="KW-1133">Transmembrane helix</keyword>
<proteinExistence type="predicted"/>
<keyword evidence="1" id="KW-0472">Membrane</keyword>
<evidence type="ECO:0000256" key="1">
    <source>
        <dbReference type="SAM" id="Phobius"/>
    </source>
</evidence>
<reference evidence="2" key="1">
    <citation type="submission" date="2023-06" db="EMBL/GenBank/DDBJ databases">
        <title>Multi-omics analyses reveal the molecular pathogenesis toolkit of Lasiodiplodia hormozganensis, a cross-kingdom pathogen.</title>
        <authorList>
            <person name="Felix C."/>
            <person name="Meneses R."/>
            <person name="Goncalves M.F.M."/>
            <person name="Tilleman L."/>
            <person name="Duarte A.S."/>
            <person name="Jorrin-Novo J.V."/>
            <person name="Van De Peer Y."/>
            <person name="Deforce D."/>
            <person name="Van Nieuwerburgh F."/>
            <person name="Esteves A.C."/>
            <person name="Alves A."/>
        </authorList>
    </citation>
    <scope>NUCLEOTIDE SEQUENCE</scope>
    <source>
        <strain evidence="2">CBS 339.90</strain>
    </source>
</reference>
<gene>
    <name evidence="2" type="ORF">DIS24_g8847</name>
</gene>
<name>A0AA39XZF3_9PEZI</name>
<accession>A0AA39XZF3</accession>
<dbReference type="EMBL" id="JAUJDW010000070">
    <property type="protein sequence ID" value="KAK0642625.1"/>
    <property type="molecule type" value="Genomic_DNA"/>
</dbReference>
<organism evidence="2 3">
    <name type="scientific">Lasiodiplodia hormozganensis</name>
    <dbReference type="NCBI Taxonomy" id="869390"/>
    <lineage>
        <taxon>Eukaryota</taxon>
        <taxon>Fungi</taxon>
        <taxon>Dikarya</taxon>
        <taxon>Ascomycota</taxon>
        <taxon>Pezizomycotina</taxon>
        <taxon>Dothideomycetes</taxon>
        <taxon>Dothideomycetes incertae sedis</taxon>
        <taxon>Botryosphaeriales</taxon>
        <taxon>Botryosphaeriaceae</taxon>
        <taxon>Lasiodiplodia</taxon>
    </lineage>
</organism>